<feature type="coiled-coil region" evidence="5">
    <location>
        <begin position="494"/>
        <end position="616"/>
    </location>
</feature>
<feature type="compositionally biased region" description="Polar residues" evidence="6">
    <location>
        <begin position="1312"/>
        <end position="1322"/>
    </location>
</feature>
<feature type="region of interest" description="Disordered" evidence="6">
    <location>
        <begin position="1152"/>
        <end position="1210"/>
    </location>
</feature>
<proteinExistence type="predicted"/>
<feature type="compositionally biased region" description="Polar residues" evidence="6">
    <location>
        <begin position="16"/>
        <end position="29"/>
    </location>
</feature>
<evidence type="ECO:0000256" key="1">
    <source>
        <dbReference type="ARBA" id="ARBA00004496"/>
    </source>
</evidence>
<reference evidence="7 8" key="1">
    <citation type="submission" date="2023-10" db="EMBL/GenBank/DDBJ databases">
        <authorList>
            <person name="Maclean D."/>
            <person name="Macfadyen A."/>
        </authorList>
    </citation>
    <scope>NUCLEOTIDE SEQUENCE [LARGE SCALE GENOMIC DNA]</scope>
</reference>
<evidence type="ECO:0000256" key="3">
    <source>
        <dbReference type="ARBA" id="ARBA00023123"/>
    </source>
</evidence>
<accession>A0AAV1IDW9</accession>
<feature type="coiled-coil region" evidence="5">
    <location>
        <begin position="884"/>
        <end position="946"/>
    </location>
</feature>
<evidence type="ECO:0000256" key="2">
    <source>
        <dbReference type="ARBA" id="ARBA00022490"/>
    </source>
</evidence>
<dbReference type="Proteomes" id="UP001314263">
    <property type="component" value="Unassembled WGS sequence"/>
</dbReference>
<gene>
    <name evidence="7" type="ORF">CVIRNUC_007611</name>
</gene>
<organism evidence="7 8">
    <name type="scientific">Coccomyxa viridis</name>
    <dbReference type="NCBI Taxonomy" id="1274662"/>
    <lineage>
        <taxon>Eukaryota</taxon>
        <taxon>Viridiplantae</taxon>
        <taxon>Chlorophyta</taxon>
        <taxon>core chlorophytes</taxon>
        <taxon>Trebouxiophyceae</taxon>
        <taxon>Trebouxiophyceae incertae sedis</taxon>
        <taxon>Coccomyxaceae</taxon>
        <taxon>Coccomyxa</taxon>
    </lineage>
</organism>
<feature type="compositionally biased region" description="Polar residues" evidence="6">
    <location>
        <begin position="326"/>
        <end position="345"/>
    </location>
</feature>
<feature type="compositionally biased region" description="Polar residues" evidence="6">
    <location>
        <begin position="1114"/>
        <end position="1123"/>
    </location>
</feature>
<feature type="region of interest" description="Disordered" evidence="6">
    <location>
        <begin position="1395"/>
        <end position="1441"/>
    </location>
</feature>
<keyword evidence="3" id="KW-0518">Myosin</keyword>
<sequence length="1505" mass="160555">MGDSYSENPGYWANADSKQSTSAANKQTLESIEAQSEVVLDQNSIEPVRLTFSPPAAAQRHSLDQLTMHYAGPIPGPGQHPHDSREAVVELSAADATPTASMLEGVQTPDLPEQHTGSVGARSLHTAPAVLQISEEEGSPPGMESSGGVTPDVGDAELADVARLWQECQHGRSARRRARTSVTSMYSSGAMEALLEDIKGQRAAADLQLAAARQEKSAAAEVASTAGYEGFRIERQLLHNLESAVGRAAAAQSDKEQLRVDLRSSLDQIAAAQEQQQCLVQQLQAEEKVRGAAEAALRASQAEVQALSAKARRSEKRRKRLQTTMEGITEASQQPMLTHGQSLAASQGGWPGVGSAAADSLLSSYACSPQHPGQDEASPWAASLPDTAHAAQLLPRQPLPSGMHPEREGSREAYSTPSSWLQRAGSPAGCEAGRPPSERRQLARELSAEALAAEYDRSAESGYAEETDTGLTPSRLLLRLREARAAASSAASGARRARAAAAAAEMRLATAEAAEQRACARLLAAEQRGHALGEQCRRLHARLGRTEVDLAQLRRQNESMLRDVSLKAGALREHQAKHDSSRVEIEQLQQQVLHVREEAGAELSKHVQEVQHLHEESKADKALAACQKDELEQSTARQTELQHAAVDREAAAQDLWVRLEAERRALVGERERGTQAAAQLAAALQQMEELAKSVEVLRQDSEASGAALREAQVALEERQAGAAQHASVLEAETADLRARNGQLATQAEAAHSECCRLEAALLSQQLHTKEYQQELQESQAEQEGLREACAAAESAVGAAQASEVSLEAHKAALQAEGQRLQAENAKLLSRLQAVDGSRDRSVQDAENRLVDVQTELMAAHYDADLASEALRSSREHLSDLSFHMEDGQAQISELEARAAELEEQAGTANAARADAEAKAADLALQVAEERERARKLAEKLATARHASSAAAMRAQLASAEDAKCKANQHAEHLRQKLMLARKEAAAREAALKEEAAAARGEAEAAAQLVHALKPKGDLALGTLWTQLMEAHSRATLAVKAPTHRPGREDTSAEAAESDDDGSRMQHVLGMWAQLVAARREAEQQQCELAIAQARLTASTSKNQIVHRPASACSANAESWQPSPTEQPPECSPETAVSAASEMDQVLLSPAPAELPSQAGCGQAGASDAQGMTPCSSISLSGPNPGCGLGMGTETSEDSPESCQEQNDKCAEVEESPIRGLVLLEHPAESRVIAERVGNILKEDAFVHLSDHDSHPARPPQQGLSEISGCLSPADKACRLQSQPLDDIDDSVSSSGEAELATEAARPAKEPSQRSPYQEQVLPSTLPCGADGDAAQIQPHSYSSSKSAQALAHPHSGPEEVQACERRSTVPEDMAPISEVSAPLQSIPHVNDYAESSVGENLSRDDLSQLSPDSPAAPDMGSAQASQAPTRQIATPAPQSRVRTTKASAGLLPMVRLGGLQKVLLGGGVVIVAWLAAMQRTRSILQPLRFILRVLSLYQEIMQRLQ</sequence>
<dbReference type="EMBL" id="CAUYUE010000010">
    <property type="protein sequence ID" value="CAK0784407.1"/>
    <property type="molecule type" value="Genomic_DNA"/>
</dbReference>
<feature type="compositionally biased region" description="Polar residues" evidence="6">
    <location>
        <begin position="1337"/>
        <end position="1347"/>
    </location>
</feature>
<feature type="region of interest" description="Disordered" evidence="6">
    <location>
        <begin position="1"/>
        <end position="29"/>
    </location>
</feature>
<feature type="region of interest" description="Disordered" evidence="6">
    <location>
        <begin position="326"/>
        <end position="350"/>
    </location>
</feature>
<feature type="region of interest" description="Disordered" evidence="6">
    <location>
        <begin position="1114"/>
        <end position="1140"/>
    </location>
</feature>
<keyword evidence="2" id="KW-0963">Cytoplasm</keyword>
<keyword evidence="8" id="KW-1185">Reference proteome</keyword>
<feature type="coiled-coil region" evidence="5">
    <location>
        <begin position="768"/>
        <end position="830"/>
    </location>
</feature>
<evidence type="ECO:0000256" key="4">
    <source>
        <dbReference type="ARBA" id="ARBA00023175"/>
    </source>
</evidence>
<feature type="region of interest" description="Disordered" evidence="6">
    <location>
        <begin position="1039"/>
        <end position="1062"/>
    </location>
</feature>
<evidence type="ECO:0000256" key="6">
    <source>
        <dbReference type="SAM" id="MobiDB-lite"/>
    </source>
</evidence>
<evidence type="ECO:0000256" key="5">
    <source>
        <dbReference type="SAM" id="Coils"/>
    </source>
</evidence>
<evidence type="ECO:0000313" key="8">
    <source>
        <dbReference type="Proteomes" id="UP001314263"/>
    </source>
</evidence>
<protein>
    <submittedName>
        <fullName evidence="7">Uncharacterized protein</fullName>
    </submittedName>
</protein>
<feature type="compositionally biased region" description="Polar residues" evidence="6">
    <location>
        <begin position="1172"/>
        <end position="1181"/>
    </location>
</feature>
<name>A0AAV1IDW9_9CHLO</name>
<feature type="region of interest" description="Disordered" evidence="6">
    <location>
        <begin position="1285"/>
        <end position="1367"/>
    </location>
</feature>
<keyword evidence="5" id="KW-0175">Coiled coil</keyword>
<keyword evidence="4" id="KW-0505">Motor protein</keyword>
<feature type="compositionally biased region" description="Polar residues" evidence="6">
    <location>
        <begin position="1422"/>
        <end position="1441"/>
    </location>
</feature>
<dbReference type="PANTHER" id="PTHR46349">
    <property type="entry name" value="CINGULIN-LIKE PROTEIN 1-RELATED"/>
    <property type="match status" value="1"/>
</dbReference>
<dbReference type="GO" id="GO:0005923">
    <property type="term" value="C:bicellular tight junction"/>
    <property type="evidence" value="ECO:0007669"/>
    <property type="project" value="TreeGrafter"/>
</dbReference>
<comment type="subcellular location">
    <subcellularLocation>
        <location evidence="1">Cytoplasm</location>
    </subcellularLocation>
</comment>
<evidence type="ECO:0000313" key="7">
    <source>
        <dbReference type="EMBL" id="CAK0784407.1"/>
    </source>
</evidence>
<dbReference type="PANTHER" id="PTHR46349:SF6">
    <property type="entry name" value="MYOSIN-6-LIKE"/>
    <property type="match status" value="1"/>
</dbReference>
<comment type="caution">
    <text evidence="7">The sequence shown here is derived from an EMBL/GenBank/DDBJ whole genome shotgun (WGS) entry which is preliminary data.</text>
</comment>
<feature type="region of interest" description="Disordered" evidence="6">
    <location>
        <begin position="396"/>
        <end position="442"/>
    </location>
</feature>